<comment type="similarity">
    <text evidence="2 11">Belongs to the shikimate kinase family.</text>
</comment>
<evidence type="ECO:0000256" key="10">
    <source>
        <dbReference type="ARBA" id="ARBA00048567"/>
    </source>
</evidence>
<evidence type="ECO:0000256" key="8">
    <source>
        <dbReference type="ARBA" id="ARBA00022840"/>
    </source>
</evidence>
<dbReference type="InterPro" id="IPR031322">
    <property type="entry name" value="Shikimate/glucono_kinase"/>
</dbReference>
<evidence type="ECO:0000256" key="1">
    <source>
        <dbReference type="ARBA" id="ARBA00004842"/>
    </source>
</evidence>
<comment type="function">
    <text evidence="11">Catalyzes the specific phosphorylation of the 3-hydroxyl group of shikimic acid using ATP as a cosubstrate.</text>
</comment>
<dbReference type="SUPFAM" id="SSF52540">
    <property type="entry name" value="P-loop containing nucleoside triphosphate hydrolases"/>
    <property type="match status" value="1"/>
</dbReference>
<organism evidence="12 13">
    <name type="scientific">Desulfobacca acetoxidans (strain ATCC 700848 / DSM 11109 / ASRB2)</name>
    <dbReference type="NCBI Taxonomy" id="880072"/>
    <lineage>
        <taxon>Bacteria</taxon>
        <taxon>Pseudomonadati</taxon>
        <taxon>Thermodesulfobacteriota</taxon>
        <taxon>Desulfobaccia</taxon>
        <taxon>Desulfobaccales</taxon>
        <taxon>Desulfobaccaceae</taxon>
        <taxon>Desulfobacca</taxon>
    </lineage>
</organism>
<evidence type="ECO:0000256" key="7">
    <source>
        <dbReference type="ARBA" id="ARBA00022777"/>
    </source>
</evidence>
<name>F2NIM5_DESAR</name>
<dbReference type="GO" id="GO:0005829">
    <property type="term" value="C:cytosol"/>
    <property type="evidence" value="ECO:0007669"/>
    <property type="project" value="TreeGrafter"/>
</dbReference>
<evidence type="ECO:0000256" key="6">
    <source>
        <dbReference type="ARBA" id="ARBA00022741"/>
    </source>
</evidence>
<dbReference type="InterPro" id="IPR000623">
    <property type="entry name" value="Shikimate_kinase/TSH1"/>
</dbReference>
<dbReference type="EC" id="2.7.1.71" evidence="3 11"/>
<dbReference type="InterPro" id="IPR023000">
    <property type="entry name" value="Shikimate_kinase_CS"/>
</dbReference>
<keyword evidence="4 11" id="KW-0028">Amino-acid biosynthesis</keyword>
<evidence type="ECO:0000256" key="11">
    <source>
        <dbReference type="HAMAP-Rule" id="MF_00109"/>
    </source>
</evidence>
<feature type="binding site" evidence="11">
    <location>
        <position position="129"/>
    </location>
    <ligand>
        <name>ATP</name>
        <dbReference type="ChEBI" id="CHEBI:30616"/>
    </ligand>
</feature>
<keyword evidence="7 11" id="KW-0418">Kinase</keyword>
<keyword evidence="11" id="KW-0479">Metal-binding</keyword>
<evidence type="ECO:0000256" key="9">
    <source>
        <dbReference type="ARBA" id="ARBA00023141"/>
    </source>
</evidence>
<dbReference type="UniPathway" id="UPA00053">
    <property type="reaction ID" value="UER00088"/>
</dbReference>
<dbReference type="HOGENOM" id="CLU_057607_2_2_7"/>
<keyword evidence="13" id="KW-1185">Reference proteome</keyword>
<comment type="pathway">
    <text evidence="1 11">Metabolic intermediate biosynthesis; chorismate biosynthesis; chorismate from D-erythrose 4-phosphate and phosphoenolpyruvate: step 5/7.</text>
</comment>
<keyword evidence="8 11" id="KW-0067">ATP-binding</keyword>
<dbReference type="PRINTS" id="PR01100">
    <property type="entry name" value="SHIKIMTKNASE"/>
</dbReference>
<evidence type="ECO:0000256" key="2">
    <source>
        <dbReference type="ARBA" id="ARBA00006997"/>
    </source>
</evidence>
<dbReference type="GO" id="GO:0005524">
    <property type="term" value="F:ATP binding"/>
    <property type="evidence" value="ECO:0007669"/>
    <property type="project" value="UniProtKB-UniRule"/>
</dbReference>
<dbReference type="GO" id="GO:0000287">
    <property type="term" value="F:magnesium ion binding"/>
    <property type="evidence" value="ECO:0007669"/>
    <property type="project" value="UniProtKB-UniRule"/>
</dbReference>
<dbReference type="GO" id="GO:0004765">
    <property type="term" value="F:shikimate kinase activity"/>
    <property type="evidence" value="ECO:0007669"/>
    <property type="project" value="UniProtKB-UniRule"/>
</dbReference>
<dbReference type="KEGG" id="dao:Desac_2685"/>
<dbReference type="Pfam" id="PF01202">
    <property type="entry name" value="SKI"/>
    <property type="match status" value="1"/>
</dbReference>
<comment type="subunit">
    <text evidence="11">Monomer.</text>
</comment>
<sequence>MFDQPLDSFYNIVLIGFRAAGKTTVGRRLAELLNRPFYDLDQVLEQEAGETIARLVAQEGWPAFRRREKALVERFASQKGLVLATGGGVILDPENTTRLKASGRLVWLKTAPETIRARLRRSQPEHAARPGLTDKGTLNEIDEVLVSRTPLYQAAAEAIIETDALTADEITQRLLILIKSWEQSKP</sequence>
<dbReference type="GO" id="GO:0008652">
    <property type="term" value="P:amino acid biosynthetic process"/>
    <property type="evidence" value="ECO:0007669"/>
    <property type="project" value="UniProtKB-KW"/>
</dbReference>
<reference evidence="12 13" key="1">
    <citation type="journal article" date="2011" name="Stand. Genomic Sci.">
        <title>Complete genome sequence of the acetate-degrading sulfate reducer Desulfobacca acetoxidans type strain (ASRB2).</title>
        <authorList>
            <person name="Goker M."/>
            <person name="Teshima H."/>
            <person name="Lapidus A."/>
            <person name="Nolan M."/>
            <person name="Lucas S."/>
            <person name="Hammon N."/>
            <person name="Deshpande S."/>
            <person name="Cheng J.F."/>
            <person name="Tapia R."/>
            <person name="Han C."/>
            <person name="Goodwin L."/>
            <person name="Pitluck S."/>
            <person name="Huntemann M."/>
            <person name="Liolios K."/>
            <person name="Ivanova N."/>
            <person name="Pagani I."/>
            <person name="Mavromatis K."/>
            <person name="Ovchinikova G."/>
            <person name="Pati A."/>
            <person name="Chen A."/>
            <person name="Palaniappan K."/>
            <person name="Land M."/>
            <person name="Hauser L."/>
            <person name="Brambilla E.M."/>
            <person name="Rohde M."/>
            <person name="Spring S."/>
            <person name="Detter J.C."/>
            <person name="Woyke T."/>
            <person name="Bristow J."/>
            <person name="Eisen J.A."/>
            <person name="Markowitz V."/>
            <person name="Hugenholtz P."/>
            <person name="Kyrpides N.C."/>
            <person name="Klenk H.P."/>
        </authorList>
    </citation>
    <scope>NUCLEOTIDE SEQUENCE [LARGE SCALE GENOMIC DNA]</scope>
    <source>
        <strain evidence="13">ATCC 700848 / DSM 11109 / ASRB2</strain>
    </source>
</reference>
<dbReference type="STRING" id="880072.Desac_2685"/>
<gene>
    <name evidence="11" type="primary">aroK</name>
    <name evidence="12" type="ordered locus">Desac_2685</name>
</gene>
<evidence type="ECO:0000313" key="13">
    <source>
        <dbReference type="Proteomes" id="UP000000483"/>
    </source>
</evidence>
<evidence type="ECO:0000256" key="4">
    <source>
        <dbReference type="ARBA" id="ARBA00022605"/>
    </source>
</evidence>
<keyword evidence="6 11" id="KW-0547">Nucleotide-binding</keyword>
<comment type="subcellular location">
    <subcellularLocation>
        <location evidence="11">Cytoplasm</location>
    </subcellularLocation>
</comment>
<keyword evidence="11" id="KW-0963">Cytoplasm</keyword>
<dbReference type="Proteomes" id="UP000000483">
    <property type="component" value="Chromosome"/>
</dbReference>
<dbReference type="PANTHER" id="PTHR21087:SF16">
    <property type="entry name" value="SHIKIMATE KINASE 1, CHLOROPLASTIC"/>
    <property type="match status" value="1"/>
</dbReference>
<comment type="catalytic activity">
    <reaction evidence="10 11">
        <text>shikimate + ATP = 3-phosphoshikimate + ADP + H(+)</text>
        <dbReference type="Rhea" id="RHEA:13121"/>
        <dbReference type="ChEBI" id="CHEBI:15378"/>
        <dbReference type="ChEBI" id="CHEBI:30616"/>
        <dbReference type="ChEBI" id="CHEBI:36208"/>
        <dbReference type="ChEBI" id="CHEBI:145989"/>
        <dbReference type="ChEBI" id="CHEBI:456216"/>
        <dbReference type="EC" id="2.7.1.71"/>
    </reaction>
</comment>
<feature type="binding site" evidence="11">
    <location>
        <position position="148"/>
    </location>
    <ligand>
        <name>substrate</name>
    </ligand>
</feature>
<keyword evidence="9 11" id="KW-0057">Aromatic amino acid biosynthesis</keyword>
<feature type="binding site" evidence="11">
    <location>
        <begin position="19"/>
        <end position="24"/>
    </location>
    <ligand>
        <name>ATP</name>
        <dbReference type="ChEBI" id="CHEBI:30616"/>
    </ligand>
</feature>
<accession>F2NIM5</accession>
<comment type="caution">
    <text evidence="11">Lacks conserved residue(s) required for the propagation of feature annotation.</text>
</comment>
<evidence type="ECO:0000256" key="3">
    <source>
        <dbReference type="ARBA" id="ARBA00012154"/>
    </source>
</evidence>
<evidence type="ECO:0000256" key="5">
    <source>
        <dbReference type="ARBA" id="ARBA00022679"/>
    </source>
</evidence>
<dbReference type="HAMAP" id="MF_00109">
    <property type="entry name" value="Shikimate_kinase"/>
    <property type="match status" value="1"/>
</dbReference>
<dbReference type="RefSeq" id="WP_013707609.1">
    <property type="nucleotide sequence ID" value="NC_015388.1"/>
</dbReference>
<feature type="binding site" evidence="11">
    <location>
        <position position="65"/>
    </location>
    <ligand>
        <name>substrate</name>
    </ligand>
</feature>
<reference evidence="13" key="2">
    <citation type="submission" date="2011-03" db="EMBL/GenBank/DDBJ databases">
        <title>The complete genome of Desulfobacca acetoxidans DSM 11109.</title>
        <authorList>
            <consortium name="US DOE Joint Genome Institute (JGI-PGF)"/>
            <person name="Lucas S."/>
            <person name="Copeland A."/>
            <person name="Lapidus A."/>
            <person name="Bruce D."/>
            <person name="Goodwin L."/>
            <person name="Pitluck S."/>
            <person name="Peters L."/>
            <person name="Kyrpides N."/>
            <person name="Mavromatis K."/>
            <person name="Ivanova N."/>
            <person name="Ovchinnikova G."/>
            <person name="Teshima H."/>
            <person name="Detter J.C."/>
            <person name="Han C."/>
            <person name="Land M."/>
            <person name="Hauser L."/>
            <person name="Markowitz V."/>
            <person name="Cheng J.-F."/>
            <person name="Hugenholtz P."/>
            <person name="Woyke T."/>
            <person name="Wu D."/>
            <person name="Spring S."/>
            <person name="Schueler E."/>
            <person name="Brambilla E."/>
            <person name="Klenk H.-P."/>
            <person name="Eisen J.A."/>
        </authorList>
    </citation>
    <scope>NUCLEOTIDE SEQUENCE [LARGE SCALE GENOMIC DNA]</scope>
    <source>
        <strain evidence="13">ATCC 700848 / DSM 11109 / ASRB2</strain>
    </source>
</reference>
<dbReference type="GO" id="GO:0009423">
    <property type="term" value="P:chorismate biosynthetic process"/>
    <property type="evidence" value="ECO:0007669"/>
    <property type="project" value="UniProtKB-UniRule"/>
</dbReference>
<dbReference type="GO" id="GO:0009073">
    <property type="term" value="P:aromatic amino acid family biosynthetic process"/>
    <property type="evidence" value="ECO:0007669"/>
    <property type="project" value="UniProtKB-KW"/>
</dbReference>
<dbReference type="CDD" id="cd00464">
    <property type="entry name" value="SK"/>
    <property type="match status" value="1"/>
</dbReference>
<dbReference type="OrthoDB" id="9800332at2"/>
<evidence type="ECO:0000313" key="12">
    <source>
        <dbReference type="EMBL" id="AEB10500.1"/>
    </source>
</evidence>
<comment type="cofactor">
    <cofactor evidence="11">
        <name>Mg(2+)</name>
        <dbReference type="ChEBI" id="CHEBI:18420"/>
    </cofactor>
    <text evidence="11">Binds 1 Mg(2+) ion per subunit.</text>
</comment>
<keyword evidence="11" id="KW-0460">Magnesium</keyword>
<dbReference type="InterPro" id="IPR027417">
    <property type="entry name" value="P-loop_NTPase"/>
</dbReference>
<dbReference type="AlphaFoldDB" id="F2NIM5"/>
<feature type="binding site" evidence="11">
    <location>
        <position position="87"/>
    </location>
    <ligand>
        <name>substrate</name>
    </ligand>
</feature>
<dbReference type="eggNOG" id="COG0703">
    <property type="taxonomic scope" value="Bacteria"/>
</dbReference>
<proteinExistence type="inferred from homology"/>
<dbReference type="EMBL" id="CP002629">
    <property type="protein sequence ID" value="AEB10500.1"/>
    <property type="molecule type" value="Genomic_DNA"/>
</dbReference>
<protein>
    <recommendedName>
        <fullName evidence="3 11">Shikimate kinase</fullName>
        <shortName evidence="11">SK</shortName>
        <ecNumber evidence="3 11">2.7.1.71</ecNumber>
    </recommendedName>
</protein>
<dbReference type="Gene3D" id="3.40.50.300">
    <property type="entry name" value="P-loop containing nucleotide triphosphate hydrolases"/>
    <property type="match status" value="1"/>
</dbReference>
<keyword evidence="5 11" id="KW-0808">Transferase</keyword>
<dbReference type="PROSITE" id="PS01128">
    <property type="entry name" value="SHIKIMATE_KINASE"/>
    <property type="match status" value="1"/>
</dbReference>
<feature type="binding site" evidence="11">
    <location>
        <position position="41"/>
    </location>
    <ligand>
        <name>substrate</name>
    </ligand>
</feature>
<feature type="binding site" evidence="11">
    <location>
        <position position="23"/>
    </location>
    <ligand>
        <name>Mg(2+)</name>
        <dbReference type="ChEBI" id="CHEBI:18420"/>
    </ligand>
</feature>
<dbReference type="PANTHER" id="PTHR21087">
    <property type="entry name" value="SHIKIMATE KINASE"/>
    <property type="match status" value="1"/>
</dbReference>